<dbReference type="GO" id="GO:0003697">
    <property type="term" value="F:single-stranded DNA binding"/>
    <property type="evidence" value="ECO:0007669"/>
    <property type="project" value="InterPro"/>
</dbReference>
<evidence type="ECO:0000256" key="1">
    <source>
        <dbReference type="ARBA" id="ARBA00023125"/>
    </source>
</evidence>
<dbReference type="Gene3D" id="2.40.50.140">
    <property type="entry name" value="Nucleic acid-binding proteins"/>
    <property type="match status" value="1"/>
</dbReference>
<protein>
    <recommendedName>
        <fullName evidence="3">Single-stranded DNA-binding protein</fullName>
    </recommendedName>
</protein>
<dbReference type="NCBIfam" id="TIGR00621">
    <property type="entry name" value="ssb"/>
    <property type="match status" value="1"/>
</dbReference>
<dbReference type="InterPro" id="IPR000424">
    <property type="entry name" value="Primosome_PriB/ssb"/>
</dbReference>
<dbReference type="AlphaFoldDB" id="A0A1C3PGP2"/>
<keyword evidence="1 2" id="KW-0238">DNA-binding</keyword>
<feature type="compositionally biased region" description="Low complexity" evidence="4">
    <location>
        <begin position="92"/>
        <end position="112"/>
    </location>
</feature>
<evidence type="ECO:0000256" key="4">
    <source>
        <dbReference type="SAM" id="MobiDB-lite"/>
    </source>
</evidence>
<dbReference type="InterPro" id="IPR011344">
    <property type="entry name" value="ssDNA-bd"/>
</dbReference>
<dbReference type="PROSITE" id="PS50935">
    <property type="entry name" value="SSB"/>
    <property type="match status" value="1"/>
</dbReference>
<dbReference type="CDD" id="cd04496">
    <property type="entry name" value="SSB_OBF"/>
    <property type="match status" value="1"/>
</dbReference>
<dbReference type="InterPro" id="IPR012340">
    <property type="entry name" value="NA-bd_OB-fold"/>
</dbReference>
<evidence type="ECO:0000256" key="2">
    <source>
        <dbReference type="PROSITE-ProRule" id="PRU00252"/>
    </source>
</evidence>
<feature type="region of interest" description="Disordered" evidence="4">
    <location>
        <begin position="92"/>
        <end position="132"/>
    </location>
</feature>
<dbReference type="Pfam" id="PF00436">
    <property type="entry name" value="SSB"/>
    <property type="match status" value="1"/>
</dbReference>
<sequence>MARFTVAATPRMFDKTRNEWVDAEAMFLGCTVWRQAAENAAESLTKGMRVIVTGRLRQHHWTTDNGEKRSAFGLDVDEIGPSLRFTTARITRAARGTGTSRPADTPAPADDPFSVPAGTAPGAGPDLTAPPF</sequence>
<dbReference type="SUPFAM" id="SSF50249">
    <property type="entry name" value="Nucleic acid-binding proteins"/>
    <property type="match status" value="1"/>
</dbReference>
<gene>
    <name evidence="5" type="ORF">FDG2_6324</name>
</gene>
<evidence type="ECO:0000313" key="5">
    <source>
        <dbReference type="EMBL" id="SBW29013.1"/>
    </source>
</evidence>
<dbReference type="GO" id="GO:0006260">
    <property type="term" value="P:DNA replication"/>
    <property type="evidence" value="ECO:0007669"/>
    <property type="project" value="InterPro"/>
</dbReference>
<accession>A0A1C3PGP2</accession>
<evidence type="ECO:0000313" key="6">
    <source>
        <dbReference type="Proteomes" id="UP000199013"/>
    </source>
</evidence>
<proteinExistence type="predicted"/>
<dbReference type="EMBL" id="FLUV01002616">
    <property type="protein sequence ID" value="SBW29013.1"/>
    <property type="molecule type" value="Genomic_DNA"/>
</dbReference>
<keyword evidence="6" id="KW-1185">Reference proteome</keyword>
<reference evidence="6" key="1">
    <citation type="submission" date="2016-02" db="EMBL/GenBank/DDBJ databases">
        <authorList>
            <person name="Wibberg D."/>
        </authorList>
    </citation>
    <scope>NUCLEOTIDE SEQUENCE [LARGE SCALE GENOMIC DNA]</scope>
</reference>
<dbReference type="Proteomes" id="UP000199013">
    <property type="component" value="Unassembled WGS sequence"/>
</dbReference>
<evidence type="ECO:0000256" key="3">
    <source>
        <dbReference type="RuleBase" id="RU000524"/>
    </source>
</evidence>
<organism evidence="5 6">
    <name type="scientific">Candidatus Protofrankia californiensis</name>
    <dbReference type="NCBI Taxonomy" id="1839754"/>
    <lineage>
        <taxon>Bacteria</taxon>
        <taxon>Bacillati</taxon>
        <taxon>Actinomycetota</taxon>
        <taxon>Actinomycetes</taxon>
        <taxon>Frankiales</taxon>
        <taxon>Frankiaceae</taxon>
        <taxon>Protofrankia</taxon>
    </lineage>
</organism>
<name>A0A1C3PGP2_9ACTN</name>